<accession>A0A8X6TV89</accession>
<dbReference type="Pfam" id="PF00651">
    <property type="entry name" value="BTB"/>
    <property type="match status" value="2"/>
</dbReference>
<comment type="caution">
    <text evidence="2">The sequence shown here is derived from an EMBL/GenBank/DDBJ whole genome shotgun (WGS) entry which is preliminary data.</text>
</comment>
<proteinExistence type="predicted"/>
<dbReference type="Gene3D" id="3.30.710.10">
    <property type="entry name" value="Potassium Channel Kv1.1, Chain A"/>
    <property type="match status" value="2"/>
</dbReference>
<dbReference type="CDD" id="cd18186">
    <property type="entry name" value="BTB_POZ_ZBTB_KLHL-like"/>
    <property type="match status" value="1"/>
</dbReference>
<keyword evidence="3" id="KW-1185">Reference proteome</keyword>
<dbReference type="AlphaFoldDB" id="A0A8X6TV89"/>
<name>A0A8X6TV89_NEPPI</name>
<organism evidence="2 3">
    <name type="scientific">Nephila pilipes</name>
    <name type="common">Giant wood spider</name>
    <name type="synonym">Nephila maculata</name>
    <dbReference type="NCBI Taxonomy" id="299642"/>
    <lineage>
        <taxon>Eukaryota</taxon>
        <taxon>Metazoa</taxon>
        <taxon>Ecdysozoa</taxon>
        <taxon>Arthropoda</taxon>
        <taxon>Chelicerata</taxon>
        <taxon>Arachnida</taxon>
        <taxon>Araneae</taxon>
        <taxon>Araneomorphae</taxon>
        <taxon>Entelegynae</taxon>
        <taxon>Araneoidea</taxon>
        <taxon>Nephilidae</taxon>
        <taxon>Nephila</taxon>
    </lineage>
</organism>
<dbReference type="EMBL" id="BMAW01017409">
    <property type="protein sequence ID" value="GFT53745.1"/>
    <property type="molecule type" value="Genomic_DNA"/>
</dbReference>
<dbReference type="InterPro" id="IPR011333">
    <property type="entry name" value="SKP1/BTB/POZ_sf"/>
</dbReference>
<sequence>MKHEWQQWNVNFKKVITNYRKSIVKYDIQSTYFIPAYSSDYSFTFGFVMADINDGKWYTFKWNFIHPLIFWLNCENLEKLETSFMINDVASSRFYFKLCRQRFIPEYCQLSCNITYHANDDAPPCFADVKTQIIWNDAEVSSNRHDNFDFSNRSNYSIDIKLNHQDMIYELKCLSINVDIRPRGLQMLANQDLFPLTESLIKLSVNMGVLCERGEYSNVSITSFRNINDFKMHDFILKRRWPKLYEMQEPDVEIAENSVIRIPITYKVLRKVLYFLYTGRMPEDYKLTEYCSENAELARVMDKYNLHKMYKVFVPRSTSVFRETFMEFEEQTFEIELDYFDDTCSSQHHIPFRKLTPYKHNVMLYISIEEISSAGVWLSYRLVLNSMILESTHVTLQIYAAGEENSLLHCREYVLPFIGQVSSGPVLFLGSSNTFGNSVAGGRLSLLFKMLCSYGKTKSIIFDKSLGQRIAQGWHVSLTDLSRDMEEIYKSGYKFDCELISRYREQATPDQKFRAHKAIISARIPSLKLIENREIESEIRVVALNQSLYHILHYMYTGRFESRPDKNILGNICLFARFHNFLNLLNYAVPMLLE</sequence>
<evidence type="ECO:0000259" key="1">
    <source>
        <dbReference type="PROSITE" id="PS50097"/>
    </source>
</evidence>
<protein>
    <recommendedName>
        <fullName evidence="1">BTB domain-containing protein</fullName>
    </recommendedName>
</protein>
<dbReference type="PANTHER" id="PTHR24413">
    <property type="entry name" value="SPECKLE-TYPE POZ PROTEIN"/>
    <property type="match status" value="1"/>
</dbReference>
<evidence type="ECO:0000313" key="3">
    <source>
        <dbReference type="Proteomes" id="UP000887013"/>
    </source>
</evidence>
<gene>
    <name evidence="2" type="ORF">NPIL_577941</name>
</gene>
<dbReference type="PROSITE" id="PS50097">
    <property type="entry name" value="BTB"/>
    <property type="match status" value="1"/>
</dbReference>
<feature type="domain" description="BTB" evidence="1">
    <location>
        <begin position="495"/>
        <end position="564"/>
    </location>
</feature>
<dbReference type="OrthoDB" id="6449489at2759"/>
<dbReference type="Proteomes" id="UP000887013">
    <property type="component" value="Unassembled WGS sequence"/>
</dbReference>
<evidence type="ECO:0000313" key="2">
    <source>
        <dbReference type="EMBL" id="GFT53745.1"/>
    </source>
</evidence>
<reference evidence="2" key="1">
    <citation type="submission" date="2020-08" db="EMBL/GenBank/DDBJ databases">
        <title>Multicomponent nature underlies the extraordinary mechanical properties of spider dragline silk.</title>
        <authorList>
            <person name="Kono N."/>
            <person name="Nakamura H."/>
            <person name="Mori M."/>
            <person name="Yoshida Y."/>
            <person name="Ohtoshi R."/>
            <person name="Malay A.D."/>
            <person name="Moran D.A.P."/>
            <person name="Tomita M."/>
            <person name="Numata K."/>
            <person name="Arakawa K."/>
        </authorList>
    </citation>
    <scope>NUCLEOTIDE SEQUENCE</scope>
</reference>
<dbReference type="SUPFAM" id="SSF54695">
    <property type="entry name" value="POZ domain"/>
    <property type="match status" value="1"/>
</dbReference>
<dbReference type="InterPro" id="IPR000210">
    <property type="entry name" value="BTB/POZ_dom"/>
</dbReference>